<evidence type="ECO:0000313" key="9">
    <source>
        <dbReference type="EMBL" id="PKI70414.1"/>
    </source>
</evidence>
<dbReference type="GO" id="GO:0005524">
    <property type="term" value="F:ATP binding"/>
    <property type="evidence" value="ECO:0007669"/>
    <property type="project" value="UniProtKB-KW"/>
</dbReference>
<evidence type="ECO:0000256" key="7">
    <source>
        <dbReference type="ARBA" id="ARBA00040674"/>
    </source>
</evidence>
<dbReference type="InterPro" id="IPR013632">
    <property type="entry name" value="Rad51_C"/>
</dbReference>
<accession>A0A2I0KPK9</accession>
<dbReference type="InterPro" id="IPR052093">
    <property type="entry name" value="HR_Repair_Mediator"/>
</dbReference>
<dbReference type="PANTHER" id="PTHR46239">
    <property type="entry name" value="DNA REPAIR PROTEIN RAD51 HOMOLOG 3 RAD51C"/>
    <property type="match status" value="1"/>
</dbReference>
<keyword evidence="5" id="KW-0234">DNA repair</keyword>
<keyword evidence="2" id="KW-0547">Nucleotide-binding</keyword>
<evidence type="ECO:0000259" key="8">
    <source>
        <dbReference type="PROSITE" id="PS50162"/>
    </source>
</evidence>
<proteinExistence type="predicted"/>
<dbReference type="GO" id="GO:0005657">
    <property type="term" value="C:replication fork"/>
    <property type="evidence" value="ECO:0007669"/>
    <property type="project" value="TreeGrafter"/>
</dbReference>
<evidence type="ECO:0000256" key="5">
    <source>
        <dbReference type="ARBA" id="ARBA00023204"/>
    </source>
</evidence>
<comment type="subcellular location">
    <subcellularLocation>
        <location evidence="1">Nucleus</location>
    </subcellularLocation>
</comment>
<dbReference type="PANTHER" id="PTHR46239:SF1">
    <property type="entry name" value="DNA REPAIR PROTEIN RAD51 HOMOLOG 3"/>
    <property type="match status" value="1"/>
</dbReference>
<keyword evidence="10" id="KW-1185">Reference proteome</keyword>
<sequence>MLHEEELFTRITTSSADLDNILGGGISCKEVTEIGGIPGIGKTQIGIQLAVNVQIPVDCRGLGGKAIYIDTEGSFMVERVLQIAKACAEEMSANYDFSRNGLPSGQVLMQPQDFLENIICYRVCSYTEQIALVNSLDKIICAHREVVLLNQAANKYTEGSLQLSLALGDSWSHACTNRIILYWNGNERYAYIDKSPSLRSRSAPYAVTSSGIRNLVSDSKRMKMM</sequence>
<dbReference type="Proteomes" id="UP000233551">
    <property type="component" value="Unassembled WGS sequence"/>
</dbReference>
<dbReference type="AlphaFoldDB" id="A0A2I0KPK9"/>
<gene>
    <name evidence="9" type="ORF">CRG98_009189</name>
</gene>
<name>A0A2I0KPK9_PUNGR</name>
<dbReference type="GO" id="GO:0000707">
    <property type="term" value="P:meiotic DNA recombinase assembly"/>
    <property type="evidence" value="ECO:0007669"/>
    <property type="project" value="TreeGrafter"/>
</dbReference>
<reference evidence="9 10" key="1">
    <citation type="submission" date="2017-11" db="EMBL/GenBank/DDBJ databases">
        <title>De-novo sequencing of pomegranate (Punica granatum L.) genome.</title>
        <authorList>
            <person name="Akparov Z."/>
            <person name="Amiraslanov A."/>
            <person name="Hajiyeva S."/>
            <person name="Abbasov M."/>
            <person name="Kaur K."/>
            <person name="Hamwieh A."/>
            <person name="Solovyev V."/>
            <person name="Salamov A."/>
            <person name="Braich B."/>
            <person name="Kosarev P."/>
            <person name="Mahmoud A."/>
            <person name="Hajiyev E."/>
            <person name="Babayeva S."/>
            <person name="Izzatullayeva V."/>
            <person name="Mammadov A."/>
            <person name="Mammadov A."/>
            <person name="Sharifova S."/>
            <person name="Ojaghi J."/>
            <person name="Eynullazada K."/>
            <person name="Bayramov B."/>
            <person name="Abdulazimova A."/>
            <person name="Shahmuradov I."/>
        </authorList>
    </citation>
    <scope>NUCLEOTIDE SEQUENCE [LARGE SCALE GENOMIC DNA]</scope>
    <source>
        <strain evidence="10">cv. AG2017</strain>
        <tissue evidence="9">Leaf</tissue>
    </source>
</reference>
<dbReference type="PROSITE" id="PS50162">
    <property type="entry name" value="RECA_2"/>
    <property type="match status" value="1"/>
</dbReference>
<dbReference type="GO" id="GO:0007131">
    <property type="term" value="P:reciprocal meiotic recombination"/>
    <property type="evidence" value="ECO:0007669"/>
    <property type="project" value="TreeGrafter"/>
</dbReference>
<dbReference type="SUPFAM" id="SSF52540">
    <property type="entry name" value="P-loop containing nucleoside triphosphate hydrolases"/>
    <property type="match status" value="1"/>
</dbReference>
<evidence type="ECO:0000313" key="10">
    <source>
        <dbReference type="Proteomes" id="UP000233551"/>
    </source>
</evidence>
<dbReference type="InterPro" id="IPR020588">
    <property type="entry name" value="RecA_ATP-bd"/>
</dbReference>
<comment type="caution">
    <text evidence="9">The sequence shown here is derived from an EMBL/GenBank/DDBJ whole genome shotgun (WGS) entry which is preliminary data.</text>
</comment>
<dbReference type="Gene3D" id="3.40.50.300">
    <property type="entry name" value="P-loop containing nucleotide triphosphate hydrolases"/>
    <property type="match status" value="2"/>
</dbReference>
<evidence type="ECO:0000256" key="3">
    <source>
        <dbReference type="ARBA" id="ARBA00022763"/>
    </source>
</evidence>
<evidence type="ECO:0000256" key="1">
    <source>
        <dbReference type="ARBA" id="ARBA00004123"/>
    </source>
</evidence>
<dbReference type="GO" id="GO:0033065">
    <property type="term" value="C:Rad51C-XRCC3 complex"/>
    <property type="evidence" value="ECO:0007669"/>
    <property type="project" value="TreeGrafter"/>
</dbReference>
<dbReference type="GO" id="GO:0140664">
    <property type="term" value="F:ATP-dependent DNA damage sensor activity"/>
    <property type="evidence" value="ECO:0007669"/>
    <property type="project" value="InterPro"/>
</dbReference>
<dbReference type="STRING" id="22663.A0A2I0KPK9"/>
<keyword evidence="6" id="KW-0539">Nucleus</keyword>
<evidence type="ECO:0000256" key="6">
    <source>
        <dbReference type="ARBA" id="ARBA00023242"/>
    </source>
</evidence>
<organism evidence="9 10">
    <name type="scientific">Punica granatum</name>
    <name type="common">Pomegranate</name>
    <dbReference type="NCBI Taxonomy" id="22663"/>
    <lineage>
        <taxon>Eukaryota</taxon>
        <taxon>Viridiplantae</taxon>
        <taxon>Streptophyta</taxon>
        <taxon>Embryophyta</taxon>
        <taxon>Tracheophyta</taxon>
        <taxon>Spermatophyta</taxon>
        <taxon>Magnoliopsida</taxon>
        <taxon>eudicotyledons</taxon>
        <taxon>Gunneridae</taxon>
        <taxon>Pentapetalae</taxon>
        <taxon>rosids</taxon>
        <taxon>malvids</taxon>
        <taxon>Myrtales</taxon>
        <taxon>Lythraceae</taxon>
        <taxon>Punica</taxon>
    </lineage>
</organism>
<keyword evidence="3" id="KW-0227">DNA damage</keyword>
<evidence type="ECO:0000256" key="4">
    <source>
        <dbReference type="ARBA" id="ARBA00022840"/>
    </source>
</evidence>
<dbReference type="EMBL" id="PGOL01000453">
    <property type="protein sequence ID" value="PKI70414.1"/>
    <property type="molecule type" value="Genomic_DNA"/>
</dbReference>
<dbReference type="GO" id="GO:0008821">
    <property type="term" value="F:crossover junction DNA endonuclease activity"/>
    <property type="evidence" value="ECO:0007669"/>
    <property type="project" value="TreeGrafter"/>
</dbReference>
<evidence type="ECO:0000256" key="2">
    <source>
        <dbReference type="ARBA" id="ARBA00022741"/>
    </source>
</evidence>
<dbReference type="Pfam" id="PF08423">
    <property type="entry name" value="Rad51"/>
    <property type="match status" value="1"/>
</dbReference>
<dbReference type="GO" id="GO:0033063">
    <property type="term" value="C:Rad51B-Rad51C-Rad51D-XRCC2 complex"/>
    <property type="evidence" value="ECO:0007669"/>
    <property type="project" value="TreeGrafter"/>
</dbReference>
<feature type="domain" description="RecA family profile 1" evidence="8">
    <location>
        <begin position="7"/>
        <end position="149"/>
    </location>
</feature>
<protein>
    <recommendedName>
        <fullName evidence="7">DNA repair protein RAD51 homolog 3</fullName>
    </recommendedName>
</protein>
<dbReference type="GO" id="GO:0000400">
    <property type="term" value="F:four-way junction DNA binding"/>
    <property type="evidence" value="ECO:0007669"/>
    <property type="project" value="TreeGrafter"/>
</dbReference>
<keyword evidence="4" id="KW-0067">ATP-binding</keyword>
<dbReference type="InterPro" id="IPR027417">
    <property type="entry name" value="P-loop_NTPase"/>
</dbReference>